<dbReference type="PROSITE" id="PS51806">
    <property type="entry name" value="DOG1"/>
    <property type="match status" value="1"/>
</dbReference>
<protein>
    <submittedName>
        <fullName evidence="2">Tgacg-sequence-specific DNA-binding protein tga-2.1</fullName>
    </submittedName>
</protein>
<dbReference type="GO" id="GO:0043565">
    <property type="term" value="F:sequence-specific DNA binding"/>
    <property type="evidence" value="ECO:0007669"/>
    <property type="project" value="InterPro"/>
</dbReference>
<feature type="domain" description="DOG1" evidence="1">
    <location>
        <begin position="8"/>
        <end position="260"/>
    </location>
</feature>
<evidence type="ECO:0000313" key="3">
    <source>
        <dbReference type="Proteomes" id="UP000653305"/>
    </source>
</evidence>
<gene>
    <name evidence="2" type="ORF">PHJA_001206500</name>
</gene>
<reference evidence="2" key="1">
    <citation type="submission" date="2020-07" db="EMBL/GenBank/DDBJ databases">
        <title>Ethylene signaling mediates host invasion by parasitic plants.</title>
        <authorList>
            <person name="Yoshida S."/>
        </authorList>
    </citation>
    <scope>NUCLEOTIDE SEQUENCE</scope>
    <source>
        <strain evidence="2">Okayama</strain>
    </source>
</reference>
<proteinExistence type="predicted"/>
<dbReference type="PANTHER" id="PTHR46354:SF4">
    <property type="entry name" value="PROTEIN DOG1-LIKE 3"/>
    <property type="match status" value="1"/>
</dbReference>
<keyword evidence="2" id="KW-0238">DNA-binding</keyword>
<name>A0A830C2U8_9LAMI</name>
<comment type="caution">
    <text evidence="2">The sequence shown here is derived from an EMBL/GenBank/DDBJ whole genome shotgun (WGS) entry which is preliminary data.</text>
</comment>
<dbReference type="InterPro" id="IPR025422">
    <property type="entry name" value="TGA_domain"/>
</dbReference>
<evidence type="ECO:0000259" key="1">
    <source>
        <dbReference type="PROSITE" id="PS51806"/>
    </source>
</evidence>
<dbReference type="GO" id="GO:0006351">
    <property type="term" value="P:DNA-templated transcription"/>
    <property type="evidence" value="ECO:0007669"/>
    <property type="project" value="InterPro"/>
</dbReference>
<dbReference type="OrthoDB" id="542841at2759"/>
<dbReference type="Pfam" id="PF14144">
    <property type="entry name" value="DOG1"/>
    <property type="match status" value="1"/>
</dbReference>
<dbReference type="EMBL" id="BMAC01000222">
    <property type="protein sequence ID" value="GFP90624.1"/>
    <property type="molecule type" value="Genomic_DNA"/>
</dbReference>
<accession>A0A830C2U8</accession>
<dbReference type="PANTHER" id="PTHR46354">
    <property type="entry name" value="DOG1 DOMAIN-CONTAINING PROTEIN"/>
    <property type="match status" value="1"/>
</dbReference>
<sequence length="263" mass="30090">MASSSSRGETFHEFFEQWLVGQNEHLEELVSALAERERLFHGRLFINEEELDATILRPTIARALDHYRHYYRVKQRWASDHVTSMFKPPWTSSLEGTLMWIGGWRPSTAIQLLYSKLGIQLDSRIHQILRGRAIGDLGDINMPQLTQVNILQTGIMSEEMDINEEFMMVSVTDPKTVKLSHTVSNAMRQGGQVHGGRVEAALRPKEERMAEVLRRADGLRMRTLEQLVGALTPRQGVFFLIAAAELHLRVHEWGKGIDARDHN</sequence>
<keyword evidence="3" id="KW-1185">Reference proteome</keyword>
<dbReference type="Proteomes" id="UP000653305">
    <property type="component" value="Unassembled WGS sequence"/>
</dbReference>
<evidence type="ECO:0000313" key="2">
    <source>
        <dbReference type="EMBL" id="GFP90624.1"/>
    </source>
</evidence>
<dbReference type="AlphaFoldDB" id="A0A830C2U8"/>
<organism evidence="2 3">
    <name type="scientific">Phtheirospermum japonicum</name>
    <dbReference type="NCBI Taxonomy" id="374723"/>
    <lineage>
        <taxon>Eukaryota</taxon>
        <taxon>Viridiplantae</taxon>
        <taxon>Streptophyta</taxon>
        <taxon>Embryophyta</taxon>
        <taxon>Tracheophyta</taxon>
        <taxon>Spermatophyta</taxon>
        <taxon>Magnoliopsida</taxon>
        <taxon>eudicotyledons</taxon>
        <taxon>Gunneridae</taxon>
        <taxon>Pentapetalae</taxon>
        <taxon>asterids</taxon>
        <taxon>lamiids</taxon>
        <taxon>Lamiales</taxon>
        <taxon>Orobanchaceae</taxon>
        <taxon>Orobanchaceae incertae sedis</taxon>
        <taxon>Phtheirospermum</taxon>
    </lineage>
</organism>
<dbReference type="InterPro" id="IPR051886">
    <property type="entry name" value="Seed_Dev/Stress_Resp_Reg"/>
</dbReference>